<dbReference type="RefSeq" id="WP_290359234.1">
    <property type="nucleotide sequence ID" value="NZ_JAUHHC010000003.1"/>
</dbReference>
<dbReference type="EMBL" id="JAUHHC010000003">
    <property type="protein sequence ID" value="MDN3920915.1"/>
    <property type="molecule type" value="Genomic_DNA"/>
</dbReference>
<gene>
    <name evidence="5" type="primary">modA</name>
    <name evidence="5" type="ORF">QWJ38_11550</name>
</gene>
<dbReference type="Gene3D" id="3.40.190.10">
    <property type="entry name" value="Periplasmic binding protein-like II"/>
    <property type="match status" value="2"/>
</dbReference>
<reference evidence="5 6" key="1">
    <citation type="submission" date="2023-06" db="EMBL/GenBank/DDBJ databases">
        <title>Pelomonas sp. PFR6 16S ribosomal RNA gene Genome sequencing and assembly.</title>
        <authorList>
            <person name="Woo H."/>
        </authorList>
    </citation>
    <scope>NUCLEOTIDE SEQUENCE [LARGE SCALE GENOMIC DNA]</scope>
    <source>
        <strain evidence="5 6">PFR6</strain>
    </source>
</reference>
<protein>
    <submittedName>
        <fullName evidence="5">Molybdate ABC transporter substrate-binding protein</fullName>
    </submittedName>
</protein>
<dbReference type="InterPro" id="IPR005950">
    <property type="entry name" value="ModA"/>
</dbReference>
<proteinExistence type="inferred from homology"/>
<dbReference type="SUPFAM" id="SSF53850">
    <property type="entry name" value="Periplasmic binding protein-like II"/>
    <property type="match status" value="1"/>
</dbReference>
<evidence type="ECO:0000313" key="6">
    <source>
        <dbReference type="Proteomes" id="UP001228044"/>
    </source>
</evidence>
<keyword evidence="6" id="KW-1185">Reference proteome</keyword>
<sequence length="254" mass="27008">MTIDGRKSGRRLALTLLLLTGMAAQAAELTISAAASLANAFKELAPGFEAQHPGTRLLFNFAASDALLAQIAKGAPVDVFASADQETMDRAQAQKLILPDSRRNFVRNALVLVTPREGGVALSSLADLQKPAVRRIALGKPEAVPAGRYAKGALEAARLWPALEPKAVYAGNVRQALDYVARGEVEAGFVYATDAAVQRDKVKQLFVVPIDTVIRYPLAAVAGGAHAELARRFIEHVLSPTGQAVLARHGFQQP</sequence>
<comment type="similarity">
    <text evidence="1">Belongs to the bacterial solute-binding protein ModA family.</text>
</comment>
<accession>A0ABT8DRF1</accession>
<comment type="caution">
    <text evidence="5">The sequence shown here is derived from an EMBL/GenBank/DDBJ whole genome shotgun (WGS) entry which is preliminary data.</text>
</comment>
<evidence type="ECO:0000256" key="4">
    <source>
        <dbReference type="SAM" id="SignalP"/>
    </source>
</evidence>
<dbReference type="Pfam" id="PF13531">
    <property type="entry name" value="SBP_bac_11"/>
    <property type="match status" value="1"/>
</dbReference>
<evidence type="ECO:0000256" key="2">
    <source>
        <dbReference type="ARBA" id="ARBA00022723"/>
    </source>
</evidence>
<feature type="chain" id="PRO_5046234176" evidence="4">
    <location>
        <begin position="27"/>
        <end position="254"/>
    </location>
</feature>
<dbReference type="Proteomes" id="UP001228044">
    <property type="component" value="Unassembled WGS sequence"/>
</dbReference>
<dbReference type="PANTHER" id="PTHR30632:SF0">
    <property type="entry name" value="SULFATE-BINDING PROTEIN"/>
    <property type="match status" value="1"/>
</dbReference>
<dbReference type="PANTHER" id="PTHR30632">
    <property type="entry name" value="MOLYBDATE-BINDING PERIPLASMIC PROTEIN"/>
    <property type="match status" value="1"/>
</dbReference>
<name>A0ABT8DRF1_9BURK</name>
<evidence type="ECO:0000256" key="3">
    <source>
        <dbReference type="ARBA" id="ARBA00022729"/>
    </source>
</evidence>
<keyword evidence="3 4" id="KW-0732">Signal</keyword>
<dbReference type="PIRSF" id="PIRSF004846">
    <property type="entry name" value="ModA"/>
    <property type="match status" value="1"/>
</dbReference>
<dbReference type="InterPro" id="IPR050682">
    <property type="entry name" value="ModA/WtpA"/>
</dbReference>
<evidence type="ECO:0000256" key="1">
    <source>
        <dbReference type="ARBA" id="ARBA00009175"/>
    </source>
</evidence>
<evidence type="ECO:0000313" key="5">
    <source>
        <dbReference type="EMBL" id="MDN3920915.1"/>
    </source>
</evidence>
<feature type="signal peptide" evidence="4">
    <location>
        <begin position="1"/>
        <end position="26"/>
    </location>
</feature>
<keyword evidence="2" id="KW-0479">Metal-binding</keyword>
<dbReference type="NCBIfam" id="TIGR01256">
    <property type="entry name" value="modA"/>
    <property type="match status" value="1"/>
</dbReference>
<organism evidence="5 6">
    <name type="scientific">Roseateles violae</name>
    <dbReference type="NCBI Taxonomy" id="3058042"/>
    <lineage>
        <taxon>Bacteria</taxon>
        <taxon>Pseudomonadati</taxon>
        <taxon>Pseudomonadota</taxon>
        <taxon>Betaproteobacteria</taxon>
        <taxon>Burkholderiales</taxon>
        <taxon>Sphaerotilaceae</taxon>
        <taxon>Roseateles</taxon>
    </lineage>
</organism>